<evidence type="ECO:0000313" key="3">
    <source>
        <dbReference type="EMBL" id="CAF1119533.1"/>
    </source>
</evidence>
<sequence>MDTGEASGFGGGLRGVNEAAIEESGLLGTRRGCININRYEIIFLCVGILAAITTDSLTIVRLVEIINDTRNADFAYAILLLVNSVFLLLFLITGILYQRITDIVVFFITAVMLTIYVIVHFIARMKTIDRHDTYAKILLTRLIITIIFNICFVPLAILVIQDYRRDEFSKRLFGAFPAERRPLKIYNIFDCLIRINTMLSISIFILNLYNFNSFEWLDRIFLAIGIPLTFLWLAIGSAMVRLENHILVGIFYLISLFQPGFLCYCIYNAVINTSTYVTSATIITTTFTVPTAMTTNSSVIPSTLFTSSMFPMNTTAVPNNLVSVPDALYVCIGTNFLSHILSLIFAFLCIHNFGKGLKERVFNNRIDKWFQRH</sequence>
<dbReference type="PANTHER" id="PTHR39299">
    <property type="entry name" value="TRANSMEMBRANE PROTEIN"/>
    <property type="match status" value="1"/>
</dbReference>
<protein>
    <recommendedName>
        <fullName evidence="2">DUF7789 domain-containing protein</fullName>
    </recommendedName>
</protein>
<proteinExistence type="predicted"/>
<keyword evidence="1" id="KW-0812">Transmembrane</keyword>
<reference evidence="3" key="1">
    <citation type="submission" date="2021-02" db="EMBL/GenBank/DDBJ databases">
        <authorList>
            <person name="Nowell W R."/>
        </authorList>
    </citation>
    <scope>NUCLEOTIDE SEQUENCE</scope>
</reference>
<dbReference type="OrthoDB" id="2448307at2759"/>
<gene>
    <name evidence="3" type="ORF">QVE165_LOCUS21315</name>
</gene>
<dbReference type="PANTHER" id="PTHR39299:SF1">
    <property type="entry name" value="TRANSMEMBRANE PROTEIN"/>
    <property type="match status" value="1"/>
</dbReference>
<comment type="caution">
    <text evidence="3">The sequence shown here is derived from an EMBL/GenBank/DDBJ whole genome shotgun (WGS) entry which is preliminary data.</text>
</comment>
<feature type="transmembrane region" description="Helical" evidence="1">
    <location>
        <begin position="327"/>
        <end position="350"/>
    </location>
</feature>
<name>A0A814QF92_9BILA</name>
<keyword evidence="1" id="KW-1133">Transmembrane helix</keyword>
<evidence type="ECO:0000313" key="4">
    <source>
        <dbReference type="Proteomes" id="UP000663832"/>
    </source>
</evidence>
<dbReference type="InterPro" id="IPR056691">
    <property type="entry name" value="DUF7789"/>
</dbReference>
<feature type="domain" description="DUF7789" evidence="2">
    <location>
        <begin position="186"/>
        <end position="286"/>
    </location>
</feature>
<evidence type="ECO:0000256" key="1">
    <source>
        <dbReference type="SAM" id="Phobius"/>
    </source>
</evidence>
<dbReference type="Pfam" id="PF25044">
    <property type="entry name" value="DUF7789"/>
    <property type="match status" value="2"/>
</dbReference>
<feature type="transmembrane region" description="Helical" evidence="1">
    <location>
        <begin position="103"/>
        <end position="123"/>
    </location>
</feature>
<evidence type="ECO:0000259" key="2">
    <source>
        <dbReference type="Pfam" id="PF25044"/>
    </source>
</evidence>
<dbReference type="Proteomes" id="UP000663832">
    <property type="component" value="Unassembled WGS sequence"/>
</dbReference>
<feature type="domain" description="DUF7789" evidence="2">
    <location>
        <begin position="40"/>
        <end position="160"/>
    </location>
</feature>
<feature type="transmembrane region" description="Helical" evidence="1">
    <location>
        <begin position="246"/>
        <end position="267"/>
    </location>
</feature>
<keyword evidence="4" id="KW-1185">Reference proteome</keyword>
<feature type="transmembrane region" description="Helical" evidence="1">
    <location>
        <begin position="74"/>
        <end position="97"/>
    </location>
</feature>
<feature type="transmembrane region" description="Helical" evidence="1">
    <location>
        <begin position="41"/>
        <end position="62"/>
    </location>
</feature>
<dbReference type="AlphaFoldDB" id="A0A814QF92"/>
<organism evidence="3 4">
    <name type="scientific">Adineta steineri</name>
    <dbReference type="NCBI Taxonomy" id="433720"/>
    <lineage>
        <taxon>Eukaryota</taxon>
        <taxon>Metazoa</taxon>
        <taxon>Spiralia</taxon>
        <taxon>Gnathifera</taxon>
        <taxon>Rotifera</taxon>
        <taxon>Eurotatoria</taxon>
        <taxon>Bdelloidea</taxon>
        <taxon>Adinetida</taxon>
        <taxon>Adinetidae</taxon>
        <taxon>Adineta</taxon>
    </lineage>
</organism>
<accession>A0A814QF92</accession>
<feature type="transmembrane region" description="Helical" evidence="1">
    <location>
        <begin position="185"/>
        <end position="208"/>
    </location>
</feature>
<feature type="transmembrane region" description="Helical" evidence="1">
    <location>
        <begin position="135"/>
        <end position="160"/>
    </location>
</feature>
<feature type="transmembrane region" description="Helical" evidence="1">
    <location>
        <begin position="220"/>
        <end position="240"/>
    </location>
</feature>
<dbReference type="EMBL" id="CAJNOM010000136">
    <property type="protein sequence ID" value="CAF1119533.1"/>
    <property type="molecule type" value="Genomic_DNA"/>
</dbReference>
<keyword evidence="1" id="KW-0472">Membrane</keyword>